<keyword evidence="1" id="KW-0472">Membrane</keyword>
<keyword evidence="1" id="KW-1133">Transmembrane helix</keyword>
<dbReference type="AlphaFoldDB" id="A0A5B2VWB7"/>
<evidence type="ECO:0000313" key="3">
    <source>
        <dbReference type="Proteomes" id="UP000324611"/>
    </source>
</evidence>
<name>A0A5B2VWB7_9BACT</name>
<comment type="caution">
    <text evidence="2">The sequence shown here is derived from an EMBL/GenBank/DDBJ whole genome shotgun (WGS) entry which is preliminary data.</text>
</comment>
<evidence type="ECO:0000256" key="1">
    <source>
        <dbReference type="SAM" id="Phobius"/>
    </source>
</evidence>
<keyword evidence="1" id="KW-0812">Transmembrane</keyword>
<accession>A0A5B2VWB7</accession>
<protein>
    <submittedName>
        <fullName evidence="2">Uncharacterized protein</fullName>
    </submittedName>
</protein>
<keyword evidence="3" id="KW-1185">Reference proteome</keyword>
<evidence type="ECO:0000313" key="2">
    <source>
        <dbReference type="EMBL" id="KAA2242486.1"/>
    </source>
</evidence>
<sequence>MLNKTGRWIYFYLVSSVIYAIGSFIFAKLFHNNQWFSNIMHLTQFVILSVYYHETIKNTIIKRLIKVILLPAVALFLLDFLKLEGVFAFNSIFATVRTLILMICGILFFFQLLTDEDLVKESVFINTLPDFWFNAGLFVYLCGYFVFSLAFNLFLRHPLGNLDTVQALTFIAGIMELILFYIGLTKAEKRPS</sequence>
<feature type="transmembrane region" description="Helical" evidence="1">
    <location>
        <begin position="64"/>
        <end position="81"/>
    </location>
</feature>
<reference evidence="2 3" key="1">
    <citation type="submission" date="2019-09" db="EMBL/GenBank/DDBJ databases">
        <title>Chitinophaga ginsengihumi sp. nov., isolated from soil of ginseng rhizosphere.</title>
        <authorList>
            <person name="Lee J."/>
        </authorList>
    </citation>
    <scope>NUCLEOTIDE SEQUENCE [LARGE SCALE GENOMIC DNA]</scope>
    <source>
        <strain evidence="2 3">BN140078</strain>
    </source>
</reference>
<feature type="transmembrane region" description="Helical" evidence="1">
    <location>
        <begin position="87"/>
        <end position="110"/>
    </location>
</feature>
<feature type="transmembrane region" description="Helical" evidence="1">
    <location>
        <begin position="167"/>
        <end position="184"/>
    </location>
</feature>
<proteinExistence type="predicted"/>
<gene>
    <name evidence="2" type="ORF">F0L74_08050</name>
</gene>
<feature type="transmembrane region" description="Helical" evidence="1">
    <location>
        <begin position="9"/>
        <end position="29"/>
    </location>
</feature>
<reference evidence="2 3" key="2">
    <citation type="submission" date="2019-09" db="EMBL/GenBank/DDBJ databases">
        <authorList>
            <person name="Jin C."/>
        </authorList>
    </citation>
    <scope>NUCLEOTIDE SEQUENCE [LARGE SCALE GENOMIC DNA]</scope>
    <source>
        <strain evidence="2 3">BN140078</strain>
    </source>
</reference>
<feature type="transmembrane region" description="Helical" evidence="1">
    <location>
        <begin position="35"/>
        <end position="52"/>
    </location>
</feature>
<dbReference type="EMBL" id="VUOC01000002">
    <property type="protein sequence ID" value="KAA2242486.1"/>
    <property type="molecule type" value="Genomic_DNA"/>
</dbReference>
<organism evidence="2 3">
    <name type="scientific">Chitinophaga agrisoli</name>
    <dbReference type="NCBI Taxonomy" id="2607653"/>
    <lineage>
        <taxon>Bacteria</taxon>
        <taxon>Pseudomonadati</taxon>
        <taxon>Bacteroidota</taxon>
        <taxon>Chitinophagia</taxon>
        <taxon>Chitinophagales</taxon>
        <taxon>Chitinophagaceae</taxon>
        <taxon>Chitinophaga</taxon>
    </lineage>
</organism>
<dbReference type="Proteomes" id="UP000324611">
    <property type="component" value="Unassembled WGS sequence"/>
</dbReference>
<dbReference type="RefSeq" id="WP_213086923.1">
    <property type="nucleotide sequence ID" value="NZ_VUOC01000002.1"/>
</dbReference>
<feature type="transmembrane region" description="Helical" evidence="1">
    <location>
        <begin position="131"/>
        <end position="155"/>
    </location>
</feature>